<evidence type="ECO:0000313" key="2">
    <source>
        <dbReference type="EMBL" id="CAB5225364.1"/>
    </source>
</evidence>
<accession>A0A6J7X6J3</accession>
<gene>
    <name evidence="1" type="ORF">UFOVP675_12</name>
    <name evidence="2" type="ORF">UFOVP747_18</name>
</gene>
<protein>
    <submittedName>
        <fullName evidence="2">Uncharacterized protein</fullName>
    </submittedName>
</protein>
<proteinExistence type="predicted"/>
<organism evidence="2">
    <name type="scientific">uncultured Caudovirales phage</name>
    <dbReference type="NCBI Taxonomy" id="2100421"/>
    <lineage>
        <taxon>Viruses</taxon>
        <taxon>Duplodnaviria</taxon>
        <taxon>Heunggongvirae</taxon>
        <taxon>Uroviricota</taxon>
        <taxon>Caudoviricetes</taxon>
        <taxon>Peduoviridae</taxon>
        <taxon>Maltschvirus</taxon>
        <taxon>Maltschvirus maltsch</taxon>
    </lineage>
</organism>
<dbReference type="EMBL" id="LR798343">
    <property type="protein sequence ID" value="CAB5225364.1"/>
    <property type="molecule type" value="Genomic_DNA"/>
</dbReference>
<dbReference type="EMBL" id="LR796648">
    <property type="protein sequence ID" value="CAB4156984.1"/>
    <property type="molecule type" value="Genomic_DNA"/>
</dbReference>
<sequence>MTDTNITLTPSGGSGPITVTASAALFDNTMIGRMIAIRDEAPRRVGGGTYGGNDVIHTWDGRADATRRLYRVITPGTAAVANWSGTTPNYDMDTPVSEAPGVRDGTVVLRYIGKGRAAWSWGIISAFTSTTAVTMQVSTEQNMVTTSASKNWRLGAWGGSLGWPRCMVIFQQRTVWCGNFAQPSTIWASQTGDFYRMAPTEVDGTVTDDMGITATLDASEVATILWAQQTTRGVILGTGSGIFLFGAASGTDRALSPRNIEARRQGRIGSDDGIEGRAIENAVLYVQRGRKRVREFVFDFGQDTYQANDLSVLSEHLLAPGVSAWAYQENPDGVLWIVRADGKLLSLTYDREQQMRAWCLHDLGGVVEAIDVVPDPSTFADDVYVVVRRVIGGATKRYVEVIRAPVREDVAGAAAFFHMDSGLTYSGTPITRVTGLSHLEGQEVTIWADGAQRTNKVVASGQIDIGTPAASVVHVGLSFSSRIVTLPIDANASGGPGQGRPKRVSEAVIRLQSTSTFKMMASVEEVIGFRTPGMLMDTAPPLFTGVRKVNPSNGWDEEGQIALESVGAAPLTVLSIAQEVTVSG</sequence>
<name>A0A6J7X6J3_9CAUD</name>
<evidence type="ECO:0000313" key="1">
    <source>
        <dbReference type="EMBL" id="CAB4156984.1"/>
    </source>
</evidence>
<reference evidence="2" key="1">
    <citation type="submission" date="2020-05" db="EMBL/GenBank/DDBJ databases">
        <authorList>
            <person name="Chiriac C."/>
            <person name="Salcher M."/>
            <person name="Ghai R."/>
            <person name="Kavagutti S V."/>
        </authorList>
    </citation>
    <scope>NUCLEOTIDE SEQUENCE</scope>
</reference>